<evidence type="ECO:0000256" key="2">
    <source>
        <dbReference type="ARBA" id="ARBA00022603"/>
    </source>
</evidence>
<dbReference type="GO" id="GO:0008171">
    <property type="term" value="F:O-methyltransferase activity"/>
    <property type="evidence" value="ECO:0007669"/>
    <property type="project" value="InterPro"/>
</dbReference>
<keyword evidence="2" id="KW-0489">Methyltransferase</keyword>
<comment type="similarity">
    <text evidence="6">Belongs to the class I-like SAM-binding methyltransferase superfamily. Cation-dependent O-methyltransferase family.</text>
</comment>
<gene>
    <name evidence="7" type="ORF">ASPCADRAFT_393355</name>
</gene>
<dbReference type="Gene3D" id="3.40.50.150">
    <property type="entry name" value="Vaccinia Virus protein VP39"/>
    <property type="match status" value="1"/>
</dbReference>
<dbReference type="PANTHER" id="PTHR43836:SF2">
    <property type="entry name" value="CATECHOL O-METHYLTRANSFERASE 1-RELATED"/>
    <property type="match status" value="1"/>
</dbReference>
<reference evidence="8" key="1">
    <citation type="journal article" date="2017" name="Genome Biol.">
        <title>Comparative genomics reveals high biological diversity and specific adaptations in the industrially and medically important fungal genus Aspergillus.</title>
        <authorList>
            <person name="de Vries R.P."/>
            <person name="Riley R."/>
            <person name="Wiebenga A."/>
            <person name="Aguilar-Osorio G."/>
            <person name="Amillis S."/>
            <person name="Uchima C.A."/>
            <person name="Anderluh G."/>
            <person name="Asadollahi M."/>
            <person name="Askin M."/>
            <person name="Barry K."/>
            <person name="Battaglia E."/>
            <person name="Bayram O."/>
            <person name="Benocci T."/>
            <person name="Braus-Stromeyer S.A."/>
            <person name="Caldana C."/>
            <person name="Canovas D."/>
            <person name="Cerqueira G.C."/>
            <person name="Chen F."/>
            <person name="Chen W."/>
            <person name="Choi C."/>
            <person name="Clum A."/>
            <person name="Dos Santos R.A."/>
            <person name="Damasio A.R."/>
            <person name="Diallinas G."/>
            <person name="Emri T."/>
            <person name="Fekete E."/>
            <person name="Flipphi M."/>
            <person name="Freyberg S."/>
            <person name="Gallo A."/>
            <person name="Gournas C."/>
            <person name="Habgood R."/>
            <person name="Hainaut M."/>
            <person name="Harispe M.L."/>
            <person name="Henrissat B."/>
            <person name="Hilden K.S."/>
            <person name="Hope R."/>
            <person name="Hossain A."/>
            <person name="Karabika E."/>
            <person name="Karaffa L."/>
            <person name="Karanyi Z."/>
            <person name="Krasevec N."/>
            <person name="Kuo A."/>
            <person name="Kusch H."/>
            <person name="LaButti K."/>
            <person name="Lagendijk E.L."/>
            <person name="Lapidus A."/>
            <person name="Levasseur A."/>
            <person name="Lindquist E."/>
            <person name="Lipzen A."/>
            <person name="Logrieco A.F."/>
            <person name="MacCabe A."/>
            <person name="Maekelae M.R."/>
            <person name="Malavazi I."/>
            <person name="Melin P."/>
            <person name="Meyer V."/>
            <person name="Mielnichuk N."/>
            <person name="Miskei M."/>
            <person name="Molnar A.P."/>
            <person name="Mule G."/>
            <person name="Ngan C.Y."/>
            <person name="Orejas M."/>
            <person name="Orosz E."/>
            <person name="Ouedraogo J.P."/>
            <person name="Overkamp K.M."/>
            <person name="Park H.-S."/>
            <person name="Perrone G."/>
            <person name="Piumi F."/>
            <person name="Punt P.J."/>
            <person name="Ram A.F."/>
            <person name="Ramon A."/>
            <person name="Rauscher S."/>
            <person name="Record E."/>
            <person name="Riano-Pachon D.M."/>
            <person name="Robert V."/>
            <person name="Roehrig J."/>
            <person name="Ruller R."/>
            <person name="Salamov A."/>
            <person name="Salih N.S."/>
            <person name="Samson R.A."/>
            <person name="Sandor E."/>
            <person name="Sanguinetti M."/>
            <person name="Schuetze T."/>
            <person name="Sepcic K."/>
            <person name="Shelest E."/>
            <person name="Sherlock G."/>
            <person name="Sophianopoulou V."/>
            <person name="Squina F.M."/>
            <person name="Sun H."/>
            <person name="Susca A."/>
            <person name="Todd R.B."/>
            <person name="Tsang A."/>
            <person name="Unkles S.E."/>
            <person name="van de Wiele N."/>
            <person name="van Rossen-Uffink D."/>
            <person name="Oliveira J.V."/>
            <person name="Vesth T.C."/>
            <person name="Visser J."/>
            <person name="Yu J.-H."/>
            <person name="Zhou M."/>
            <person name="Andersen M.R."/>
            <person name="Archer D.B."/>
            <person name="Baker S.E."/>
            <person name="Benoit I."/>
            <person name="Brakhage A.A."/>
            <person name="Braus G.H."/>
            <person name="Fischer R."/>
            <person name="Frisvad J.C."/>
            <person name="Goldman G.H."/>
            <person name="Houbraken J."/>
            <person name="Oakley B."/>
            <person name="Pocsi I."/>
            <person name="Scazzocchio C."/>
            <person name="Seiboth B."/>
            <person name="vanKuyk P.A."/>
            <person name="Wortman J."/>
            <person name="Dyer P.S."/>
            <person name="Grigoriev I.V."/>
        </authorList>
    </citation>
    <scope>NUCLEOTIDE SEQUENCE [LARGE SCALE GENOMIC DNA]</scope>
    <source>
        <strain evidence="8">ITEM 5010</strain>
    </source>
</reference>
<dbReference type="Pfam" id="PF01596">
    <property type="entry name" value="Methyltransf_3"/>
    <property type="match status" value="1"/>
</dbReference>
<dbReference type="SUPFAM" id="SSF53335">
    <property type="entry name" value="S-adenosyl-L-methionine-dependent methyltransferases"/>
    <property type="match status" value="1"/>
</dbReference>
<keyword evidence="3" id="KW-0808">Transferase</keyword>
<dbReference type="EMBL" id="KV907494">
    <property type="protein sequence ID" value="OOF99513.1"/>
    <property type="molecule type" value="Genomic_DNA"/>
</dbReference>
<dbReference type="InterPro" id="IPR002935">
    <property type="entry name" value="SAM_O-MeTrfase"/>
</dbReference>
<protein>
    <recommendedName>
        <fullName evidence="1">catechol O-methyltransferase</fullName>
        <ecNumber evidence="1">2.1.1.6</ecNumber>
    </recommendedName>
</protein>
<evidence type="ECO:0000313" key="7">
    <source>
        <dbReference type="EMBL" id="OOF99513.1"/>
    </source>
</evidence>
<keyword evidence="5" id="KW-0128">Catecholamine metabolism</keyword>
<organism evidence="7 8">
    <name type="scientific">Aspergillus carbonarius (strain ITEM 5010)</name>
    <dbReference type="NCBI Taxonomy" id="602072"/>
    <lineage>
        <taxon>Eukaryota</taxon>
        <taxon>Fungi</taxon>
        <taxon>Dikarya</taxon>
        <taxon>Ascomycota</taxon>
        <taxon>Pezizomycotina</taxon>
        <taxon>Eurotiomycetes</taxon>
        <taxon>Eurotiomycetidae</taxon>
        <taxon>Eurotiales</taxon>
        <taxon>Aspergillaceae</taxon>
        <taxon>Aspergillus</taxon>
        <taxon>Aspergillus subgen. Circumdati</taxon>
    </lineage>
</organism>
<dbReference type="VEuPathDB" id="FungiDB:ASPCADRAFT_393355"/>
<keyword evidence="8" id="KW-1185">Reference proteome</keyword>
<dbReference type="AlphaFoldDB" id="A0A1R3RYE9"/>
<proteinExistence type="inferred from homology"/>
<evidence type="ECO:0000313" key="8">
    <source>
        <dbReference type="Proteomes" id="UP000188318"/>
    </source>
</evidence>
<evidence type="ECO:0000256" key="4">
    <source>
        <dbReference type="ARBA" id="ARBA00022691"/>
    </source>
</evidence>
<dbReference type="STRING" id="602072.A0A1R3RYE9"/>
<dbReference type="OrthoDB" id="186626at2759"/>
<keyword evidence="4" id="KW-0949">S-adenosyl-L-methionine</keyword>
<dbReference type="Proteomes" id="UP000188318">
    <property type="component" value="Unassembled WGS sequence"/>
</dbReference>
<dbReference type="GO" id="GO:0006584">
    <property type="term" value="P:catecholamine metabolic process"/>
    <property type="evidence" value="ECO:0007669"/>
    <property type="project" value="UniProtKB-KW"/>
</dbReference>
<dbReference type="PANTHER" id="PTHR43836">
    <property type="entry name" value="CATECHOL O-METHYLTRANSFERASE 1-RELATED"/>
    <property type="match status" value="1"/>
</dbReference>
<accession>A0A1R3RYE9</accession>
<dbReference type="InterPro" id="IPR029063">
    <property type="entry name" value="SAM-dependent_MTases_sf"/>
</dbReference>
<evidence type="ECO:0000256" key="3">
    <source>
        <dbReference type="ARBA" id="ARBA00022679"/>
    </source>
</evidence>
<dbReference type="PROSITE" id="PS51682">
    <property type="entry name" value="SAM_OMT_I"/>
    <property type="match status" value="1"/>
</dbReference>
<evidence type="ECO:0000256" key="5">
    <source>
        <dbReference type="ARBA" id="ARBA00022939"/>
    </source>
</evidence>
<dbReference type="EC" id="2.1.1.6" evidence="1"/>
<dbReference type="GO" id="GO:0032259">
    <property type="term" value="P:methylation"/>
    <property type="evidence" value="ECO:0007669"/>
    <property type="project" value="UniProtKB-KW"/>
</dbReference>
<evidence type="ECO:0000256" key="1">
    <source>
        <dbReference type="ARBA" id="ARBA00012880"/>
    </source>
</evidence>
<dbReference type="OMA" id="IGYSAIM"/>
<sequence>MSFYKPEEKIFVRKIHNDGREQALLEYIQSHSSYDEMHGHPEKILAAIDEFGREKDFLMNVGRSKGAIVVKMITDRKPRIMVELGGYIGYSAILFGNALKQAGGHKYISLELSPIFADISDTLIRLASLEDIVEIMVGPCRESLRALREIYPNLRLDMIFFDHRKVQYVNDLKLCEELKLVAPGTTVLADNVISPGNPAYLEYVRLSTKKKAEQARIQSSDSDQLGDYSIGDPFLIYDTLTVRGLEVTGVPDAVEVSYCLGADFSMSRS</sequence>
<name>A0A1R3RYE9_ASPC5</name>
<evidence type="ECO:0000256" key="6">
    <source>
        <dbReference type="ARBA" id="ARBA00023453"/>
    </source>
</evidence>